<evidence type="ECO:0000259" key="3">
    <source>
        <dbReference type="Pfam" id="PF02952"/>
    </source>
</evidence>
<keyword evidence="1 4" id="KW-0413">Isomerase</keyword>
<dbReference type="InterPro" id="IPR009015">
    <property type="entry name" value="Fucose_isomerase_N/cen_sf"/>
</dbReference>
<proteinExistence type="predicted"/>
<dbReference type="SUPFAM" id="SSF53743">
    <property type="entry name" value="FucI/AraA N-terminal and middle domains"/>
    <property type="match status" value="1"/>
</dbReference>
<evidence type="ECO:0000256" key="1">
    <source>
        <dbReference type="ARBA" id="ARBA00023235"/>
    </source>
</evidence>
<evidence type="ECO:0000256" key="2">
    <source>
        <dbReference type="ARBA" id="ARBA00023277"/>
    </source>
</evidence>
<dbReference type="HOGENOM" id="CLU_045643_0_0_9"/>
<keyword evidence="5" id="KW-1185">Reference proteome</keyword>
<dbReference type="AlphaFoldDB" id="C0C1I0"/>
<comment type="caution">
    <text evidence="4">The sequence shown here is derived from an EMBL/GenBank/DDBJ whole genome shotgun (WGS) entry which is preliminary data.</text>
</comment>
<protein>
    <submittedName>
        <fullName evidence="4">L-fucose isomerase domain protein</fullName>
    </submittedName>
</protein>
<evidence type="ECO:0000313" key="4">
    <source>
        <dbReference type="EMBL" id="EEG73994.1"/>
    </source>
</evidence>
<dbReference type="PANTHER" id="PTHR36120:SF1">
    <property type="entry name" value="L-FUCOSE ISOMERASE C-TERMINAL DOMAIN-CONTAINING PROTEIN"/>
    <property type="match status" value="1"/>
</dbReference>
<gene>
    <name evidence="4" type="ORF">CLOHYLEM_06000</name>
</gene>
<dbReference type="STRING" id="553973.CLOHYLEM_06000"/>
<dbReference type="eggNOG" id="COG2407">
    <property type="taxonomic scope" value="Bacteria"/>
</dbReference>
<reference evidence="4" key="1">
    <citation type="submission" date="2009-02" db="EMBL/GenBank/DDBJ databases">
        <authorList>
            <person name="Fulton L."/>
            <person name="Clifton S."/>
            <person name="Fulton B."/>
            <person name="Xu J."/>
            <person name="Minx P."/>
            <person name="Pepin K.H."/>
            <person name="Johnson M."/>
            <person name="Bhonagiri V."/>
            <person name="Nash W.E."/>
            <person name="Mardis E.R."/>
            <person name="Wilson R.K."/>
        </authorList>
    </citation>
    <scope>NUCLEOTIDE SEQUENCE [LARGE SCALE GENOMIC DNA]</scope>
    <source>
        <strain evidence="4">DSM 15053</strain>
    </source>
</reference>
<accession>C0C1I0</accession>
<dbReference type="GO" id="GO:0008736">
    <property type="term" value="F:L-fucose isomerase activity"/>
    <property type="evidence" value="ECO:0007669"/>
    <property type="project" value="InterPro"/>
</dbReference>
<feature type="domain" description="L-fucose isomerase C-terminal" evidence="3">
    <location>
        <begin position="344"/>
        <end position="471"/>
    </location>
</feature>
<sequence>MKMKRLHTGFGVIVSTRGFFNPELAHEGRVEILEKLKSMGYDTVCLDESDTRYGLVETMDDAGKCADLFKENADRIQGIIVCLPNFGDEVGVVSAIDKAGLNVPVLVQACDDEKDKMDIAGRRDAFCGKISVCSNLNQYGIKFTNTTFHTCAIDSDIFTEDIRDFAKVCRITAGLKGLRVAQMGTRPAAFQTVRYSEKLLQKMGIQVVPVDMSEIIFAAKRLEMTEEVAEAAARIKSYGRLEDSVEEEHIVKQAKLYVTVKNWMKENDCQTGTIQCWDSLQINYGCAACLTMSMLGEEGMPMACEADVTGAVTMYAMYLASGSPSGYLDWNNSFGEDRDMCIGIHCSNFPKSFISGPFEIGSLDILGNSLGKENCFGACKAVIAPGTMTYGKISTDEEKGKVKMYVGEGSFVEEEIDTPGGVAVCKVPGLQALMDHICSSGFEHHVAMNRGNSAKVLAEALGKYMGAEVYYHKGEEARK</sequence>
<dbReference type="GO" id="GO:0006004">
    <property type="term" value="P:fucose metabolic process"/>
    <property type="evidence" value="ECO:0007669"/>
    <property type="project" value="InterPro"/>
</dbReference>
<organism evidence="4 5">
    <name type="scientific">[Clostridium] hylemonae DSM 15053</name>
    <dbReference type="NCBI Taxonomy" id="553973"/>
    <lineage>
        <taxon>Bacteria</taxon>
        <taxon>Bacillati</taxon>
        <taxon>Bacillota</taxon>
        <taxon>Clostridia</taxon>
        <taxon>Lachnospirales</taxon>
        <taxon>Lachnospiraceae</taxon>
    </lineage>
</organism>
<dbReference type="Proteomes" id="UP000004893">
    <property type="component" value="Unassembled WGS sequence"/>
</dbReference>
<dbReference type="InterPro" id="IPR015888">
    <property type="entry name" value="Fuc_isomerase_C"/>
</dbReference>
<name>C0C1I0_9FIRM</name>
<dbReference type="GO" id="GO:0005737">
    <property type="term" value="C:cytoplasm"/>
    <property type="evidence" value="ECO:0007669"/>
    <property type="project" value="InterPro"/>
</dbReference>
<dbReference type="Pfam" id="PF02952">
    <property type="entry name" value="Fucose_iso_C"/>
    <property type="match status" value="1"/>
</dbReference>
<keyword evidence="2" id="KW-0119">Carbohydrate metabolism</keyword>
<dbReference type="PANTHER" id="PTHR36120">
    <property type="entry name" value="FUCOSE ISOMERASE"/>
    <property type="match status" value="1"/>
</dbReference>
<dbReference type="OrthoDB" id="5838738at2"/>
<dbReference type="EMBL" id="ABYI02000022">
    <property type="protein sequence ID" value="EEG73994.1"/>
    <property type="molecule type" value="Genomic_DNA"/>
</dbReference>
<reference evidence="4" key="2">
    <citation type="submission" date="2013-06" db="EMBL/GenBank/DDBJ databases">
        <title>Draft genome sequence of Clostridium hylemonae (DSM 15053).</title>
        <authorList>
            <person name="Sudarsanam P."/>
            <person name="Ley R."/>
            <person name="Guruge J."/>
            <person name="Turnbaugh P.J."/>
            <person name="Mahowald M."/>
            <person name="Liep D."/>
            <person name="Gordon J."/>
        </authorList>
    </citation>
    <scope>NUCLEOTIDE SEQUENCE</scope>
    <source>
        <strain evidence="4">DSM 15053</strain>
    </source>
</reference>
<evidence type="ECO:0000313" key="5">
    <source>
        <dbReference type="Proteomes" id="UP000004893"/>
    </source>
</evidence>
<dbReference type="CDD" id="cd00578">
    <property type="entry name" value="L-fuc_L-ara-isomerases"/>
    <property type="match status" value="1"/>
</dbReference>